<proteinExistence type="predicted"/>
<dbReference type="VEuPathDB" id="FungiDB:NECHADRAFT_85154"/>
<name>C7YV52_FUSV7</name>
<sequence>MSLVSIVVLVRPVRRLLVVRPGRRPSPLARLVRSPLHGRPSWIPLLVRFTDFHGSPDELANPLAASSKMDHVSNERLLGAHKDSNTQASCQYYDAGLIDITAACWLPVNQFVPVLPAHERSVAVIDQEQQSLR</sequence>
<protein>
    <submittedName>
        <fullName evidence="1">Uncharacterized protein</fullName>
    </submittedName>
</protein>
<dbReference type="KEGG" id="nhe:NECHADRAFT_85154"/>
<organism evidence="1 2">
    <name type="scientific">Fusarium vanettenii (strain ATCC MYA-4622 / CBS 123669 / FGSC 9596 / NRRL 45880 / 77-13-4)</name>
    <name type="common">Fusarium solani subsp. pisi</name>
    <dbReference type="NCBI Taxonomy" id="660122"/>
    <lineage>
        <taxon>Eukaryota</taxon>
        <taxon>Fungi</taxon>
        <taxon>Dikarya</taxon>
        <taxon>Ascomycota</taxon>
        <taxon>Pezizomycotina</taxon>
        <taxon>Sordariomycetes</taxon>
        <taxon>Hypocreomycetidae</taxon>
        <taxon>Hypocreales</taxon>
        <taxon>Nectriaceae</taxon>
        <taxon>Fusarium</taxon>
        <taxon>Fusarium solani species complex</taxon>
        <taxon>Fusarium vanettenii</taxon>
    </lineage>
</organism>
<dbReference type="InParanoid" id="C7YV52"/>
<evidence type="ECO:0000313" key="2">
    <source>
        <dbReference type="Proteomes" id="UP000005206"/>
    </source>
</evidence>
<dbReference type="GeneID" id="9675019"/>
<dbReference type="RefSeq" id="XP_003050637.1">
    <property type="nucleotide sequence ID" value="XM_003050591.1"/>
</dbReference>
<dbReference type="Proteomes" id="UP000005206">
    <property type="component" value="Chromosome 9"/>
</dbReference>
<keyword evidence="2" id="KW-1185">Reference proteome</keyword>
<evidence type="ECO:0000313" key="1">
    <source>
        <dbReference type="EMBL" id="EEU44924.1"/>
    </source>
</evidence>
<dbReference type="HOGENOM" id="CLU_1907231_0_0_1"/>
<gene>
    <name evidence="1" type="ORF">NECHADRAFT_85154</name>
</gene>
<accession>C7YV52</accession>
<dbReference type="EMBL" id="GG698900">
    <property type="protein sequence ID" value="EEU44924.1"/>
    <property type="molecule type" value="Genomic_DNA"/>
</dbReference>
<dbReference type="AlphaFoldDB" id="C7YV52"/>
<reference evidence="1 2" key="1">
    <citation type="journal article" date="2009" name="PLoS Genet.">
        <title>The genome of Nectria haematococca: contribution of supernumerary chromosomes to gene expansion.</title>
        <authorList>
            <person name="Coleman J.J."/>
            <person name="Rounsley S.D."/>
            <person name="Rodriguez-Carres M."/>
            <person name="Kuo A."/>
            <person name="Wasmann C.C."/>
            <person name="Grimwood J."/>
            <person name="Schmutz J."/>
            <person name="Taga M."/>
            <person name="White G.J."/>
            <person name="Zhou S."/>
            <person name="Schwartz D.C."/>
            <person name="Freitag M."/>
            <person name="Ma L.J."/>
            <person name="Danchin E.G."/>
            <person name="Henrissat B."/>
            <person name="Coutinho P.M."/>
            <person name="Nelson D.R."/>
            <person name="Straney D."/>
            <person name="Napoli C.A."/>
            <person name="Barker B.M."/>
            <person name="Gribskov M."/>
            <person name="Rep M."/>
            <person name="Kroken S."/>
            <person name="Molnar I."/>
            <person name="Rensing C."/>
            <person name="Kennell J.C."/>
            <person name="Zamora J."/>
            <person name="Farman M.L."/>
            <person name="Selker E.U."/>
            <person name="Salamov A."/>
            <person name="Shapiro H."/>
            <person name="Pangilinan J."/>
            <person name="Lindquist E."/>
            <person name="Lamers C."/>
            <person name="Grigoriev I.V."/>
            <person name="Geiser D.M."/>
            <person name="Covert S.F."/>
            <person name="Temporini E."/>
            <person name="Vanetten H.D."/>
        </authorList>
    </citation>
    <scope>NUCLEOTIDE SEQUENCE [LARGE SCALE GENOMIC DNA]</scope>
    <source>
        <strain evidence="2">ATCC MYA-4622 / CBS 123669 / FGSC 9596 / NRRL 45880 / 77-13-4</strain>
    </source>
</reference>